<dbReference type="InterPro" id="IPR050879">
    <property type="entry name" value="Acyltransferase_3"/>
</dbReference>
<evidence type="ECO:0000256" key="1">
    <source>
        <dbReference type="ARBA" id="ARBA00004370"/>
    </source>
</evidence>
<feature type="transmembrane region" description="Helical" evidence="3">
    <location>
        <begin position="183"/>
        <end position="203"/>
    </location>
</feature>
<keyword evidence="3" id="KW-0472">Membrane</keyword>
<feature type="transmembrane region" description="Helical" evidence="3">
    <location>
        <begin position="95"/>
        <end position="113"/>
    </location>
</feature>
<accession>A0A1J9VCC5</accession>
<dbReference type="InterPro" id="IPR002656">
    <property type="entry name" value="Acyl_transf_3_dom"/>
</dbReference>
<keyword evidence="3" id="KW-0812">Transmembrane</keyword>
<feature type="transmembrane region" description="Helical" evidence="3">
    <location>
        <begin position="53"/>
        <end position="74"/>
    </location>
</feature>
<gene>
    <name evidence="5" type="ORF">BAU28_06995</name>
</gene>
<organism evidence="5 6">
    <name type="scientific">Bacillus paramycoides</name>
    <dbReference type="NCBI Taxonomy" id="2026194"/>
    <lineage>
        <taxon>Bacteria</taxon>
        <taxon>Bacillati</taxon>
        <taxon>Bacillota</taxon>
        <taxon>Bacilli</taxon>
        <taxon>Bacillales</taxon>
        <taxon>Bacillaceae</taxon>
        <taxon>Bacillus</taxon>
        <taxon>Bacillus cereus group</taxon>
    </lineage>
</organism>
<feature type="transmembrane region" description="Helical" evidence="3">
    <location>
        <begin position="337"/>
        <end position="359"/>
    </location>
</feature>
<comment type="caution">
    <text evidence="5">The sequence shown here is derived from an EMBL/GenBank/DDBJ whole genome shotgun (WGS) entry which is preliminary data.</text>
</comment>
<feature type="transmembrane region" description="Helical" evidence="3">
    <location>
        <begin position="209"/>
        <end position="228"/>
    </location>
</feature>
<feature type="transmembrane region" description="Helical" evidence="3">
    <location>
        <begin position="156"/>
        <end position="176"/>
    </location>
</feature>
<dbReference type="GeneID" id="87594910"/>
<evidence type="ECO:0000313" key="6">
    <source>
        <dbReference type="Proteomes" id="UP000182788"/>
    </source>
</evidence>
<evidence type="ECO:0000256" key="2">
    <source>
        <dbReference type="ARBA" id="ARBA00007400"/>
    </source>
</evidence>
<dbReference type="GO" id="GO:0016747">
    <property type="term" value="F:acyltransferase activity, transferring groups other than amino-acyl groups"/>
    <property type="evidence" value="ECO:0007669"/>
    <property type="project" value="InterPro"/>
</dbReference>
<feature type="transmembrane region" description="Helical" evidence="3">
    <location>
        <begin position="314"/>
        <end position="331"/>
    </location>
</feature>
<feature type="transmembrane region" description="Helical" evidence="3">
    <location>
        <begin position="248"/>
        <end position="267"/>
    </location>
</feature>
<name>A0A1J9VCC5_9BACI</name>
<keyword evidence="5" id="KW-0808">Transferase</keyword>
<protein>
    <submittedName>
        <fullName evidence="5">Acetyltransferase</fullName>
    </submittedName>
</protein>
<dbReference type="RefSeq" id="WP_071720987.1">
    <property type="nucleotide sequence ID" value="NZ_CBCSHB010000001.1"/>
</dbReference>
<proteinExistence type="inferred from homology"/>
<dbReference type="GO" id="GO:0009103">
    <property type="term" value="P:lipopolysaccharide biosynthetic process"/>
    <property type="evidence" value="ECO:0007669"/>
    <property type="project" value="TreeGrafter"/>
</dbReference>
<dbReference type="Pfam" id="PF01757">
    <property type="entry name" value="Acyl_transf_3"/>
    <property type="match status" value="1"/>
</dbReference>
<keyword evidence="3" id="KW-1133">Transmembrane helix</keyword>
<comment type="similarity">
    <text evidence="2">Belongs to the acyltransferase 3 family.</text>
</comment>
<feature type="transmembrane region" description="Helical" evidence="3">
    <location>
        <begin position="12"/>
        <end position="33"/>
    </location>
</feature>
<sequence length="397" mass="46080">MKRYEELDSIRGISSFLVMIGHHLMIFSAYQNYSYEDNKPFVVYLLRETPARLIFSSGNESVIIFFVLSGFVLYESIRKNYSSYGSYLLKRICRIYIPYIVAIIIAIICQTTISEYGISYLSEWFNRSWTIESSLSLIAQHVLLIGKYNTDAYNSVIWSLVHEMRISIIFPLVLMICLRKTIWYSLLCLFSFSICSVVILFLFHSGLTLTSYALTLYYTVLFLFGAQVAKYKKHLIMFFSNCTKNKKILWFLLAVFLYMYEGIIGEINVLNNFVFRDYAVAISACLFVILSLSVSTLSSLLHNKYLLYLGKISYSLYLYHTISLFSLIYMLHETVPLPIVLIMSLIMSFILATISYVFVEKFAFRVGKYVTKRADRDKKELSVENDLQDVIQTKAVK</sequence>
<feature type="domain" description="Acyltransferase 3" evidence="4">
    <location>
        <begin position="5"/>
        <end position="354"/>
    </location>
</feature>
<dbReference type="PANTHER" id="PTHR23028">
    <property type="entry name" value="ACETYLTRANSFERASE"/>
    <property type="match status" value="1"/>
</dbReference>
<feature type="transmembrane region" description="Helical" evidence="3">
    <location>
        <begin position="279"/>
        <end position="302"/>
    </location>
</feature>
<dbReference type="GO" id="GO:0016020">
    <property type="term" value="C:membrane"/>
    <property type="evidence" value="ECO:0007669"/>
    <property type="project" value="TreeGrafter"/>
</dbReference>
<dbReference type="Proteomes" id="UP000182788">
    <property type="component" value="Unassembled WGS sequence"/>
</dbReference>
<comment type="subcellular location">
    <subcellularLocation>
        <location evidence="1">Membrane</location>
    </subcellularLocation>
</comment>
<evidence type="ECO:0000256" key="3">
    <source>
        <dbReference type="SAM" id="Phobius"/>
    </source>
</evidence>
<evidence type="ECO:0000259" key="4">
    <source>
        <dbReference type="Pfam" id="PF01757"/>
    </source>
</evidence>
<dbReference type="AlphaFoldDB" id="A0A1J9VCC5"/>
<dbReference type="PANTHER" id="PTHR23028:SF53">
    <property type="entry name" value="ACYL_TRANSF_3 DOMAIN-CONTAINING PROTEIN"/>
    <property type="match status" value="1"/>
</dbReference>
<reference evidence="5 6" key="1">
    <citation type="submission" date="2016-06" db="EMBL/GenBank/DDBJ databases">
        <title>First insights into the genetic diversity and population structure of in the Bacillus cereus group bacteria from diverse marine environments.</title>
        <authorList>
            <person name="Liu Y."/>
            <person name="Lai Q."/>
            <person name="Shao Z."/>
        </authorList>
    </citation>
    <scope>NUCLEOTIDE SEQUENCE [LARGE SCALE GENOMIC DNA]</scope>
    <source>
        <strain evidence="5 6">NH24A2</strain>
    </source>
</reference>
<dbReference type="EMBL" id="MAOI01000123">
    <property type="protein sequence ID" value="OJD73877.1"/>
    <property type="molecule type" value="Genomic_DNA"/>
</dbReference>
<evidence type="ECO:0000313" key="5">
    <source>
        <dbReference type="EMBL" id="OJD73877.1"/>
    </source>
</evidence>